<accession>A0ABV4X0J6</accession>
<keyword evidence="1" id="KW-0732">Signal</keyword>
<evidence type="ECO:0000256" key="1">
    <source>
        <dbReference type="SAM" id="SignalP"/>
    </source>
</evidence>
<organism evidence="2 3">
    <name type="scientific">Floridaenema aerugineum BLCC-F46</name>
    <dbReference type="NCBI Taxonomy" id="3153654"/>
    <lineage>
        <taxon>Bacteria</taxon>
        <taxon>Bacillati</taxon>
        <taxon>Cyanobacteriota</taxon>
        <taxon>Cyanophyceae</taxon>
        <taxon>Oscillatoriophycideae</taxon>
        <taxon>Aerosakkonematales</taxon>
        <taxon>Aerosakkonemataceae</taxon>
        <taxon>Floridanema</taxon>
        <taxon>Floridanema aerugineum</taxon>
    </lineage>
</organism>
<dbReference type="EMBL" id="JBHFNQ010000045">
    <property type="protein sequence ID" value="MFB2876284.1"/>
    <property type="molecule type" value="Genomic_DNA"/>
</dbReference>
<gene>
    <name evidence="2" type="ORF">ACE1CC_05275</name>
</gene>
<feature type="chain" id="PRO_5045769035" evidence="1">
    <location>
        <begin position="20"/>
        <end position="164"/>
    </location>
</feature>
<dbReference type="RefSeq" id="WP_413269421.1">
    <property type="nucleotide sequence ID" value="NZ_JBHFNQ010000045.1"/>
</dbReference>
<evidence type="ECO:0000313" key="3">
    <source>
        <dbReference type="Proteomes" id="UP001576774"/>
    </source>
</evidence>
<feature type="signal peptide" evidence="1">
    <location>
        <begin position="1"/>
        <end position="19"/>
    </location>
</feature>
<comment type="caution">
    <text evidence="2">The sequence shown here is derived from an EMBL/GenBank/DDBJ whole genome shotgun (WGS) entry which is preliminary data.</text>
</comment>
<proteinExistence type="predicted"/>
<protein>
    <submittedName>
        <fullName evidence="2">Uncharacterized protein</fullName>
    </submittedName>
</protein>
<sequence length="164" mass="18077">MKYLLAILSFTFVMLNAEVANSEFKQPGGIPAMFPPELTKSITLSGSLSAYQFNTSREPTVAIYPKKVELNMVYNGIDDETWPYTRILATLLNNVCQIKDTSFSANLIEQTYRSRSLTPPVNLGGNAGSTVLKRQSATRNGCLVKVEVDGARWHTITTTIAPAR</sequence>
<reference evidence="2 3" key="1">
    <citation type="submission" date="2024-09" db="EMBL/GenBank/DDBJ databases">
        <title>Floridaenema gen nov. (Aerosakkonemataceae, Aerosakkonematales ord. nov., Cyanobacteria) from benthic tropical and subtropical fresh waters, with the description of four new species.</title>
        <authorList>
            <person name="Moretto J.A."/>
            <person name="Berthold D.E."/>
            <person name="Lefler F.W."/>
            <person name="Huang I.-S."/>
            <person name="Laughinghouse H. IV."/>
        </authorList>
    </citation>
    <scope>NUCLEOTIDE SEQUENCE [LARGE SCALE GENOMIC DNA]</scope>
    <source>
        <strain evidence="2 3">BLCC-F46</strain>
    </source>
</reference>
<evidence type="ECO:0000313" key="2">
    <source>
        <dbReference type="EMBL" id="MFB2876284.1"/>
    </source>
</evidence>
<name>A0ABV4X0J6_9CYAN</name>
<dbReference type="Proteomes" id="UP001576774">
    <property type="component" value="Unassembled WGS sequence"/>
</dbReference>
<keyword evidence="3" id="KW-1185">Reference proteome</keyword>